<dbReference type="InterPro" id="IPR001781">
    <property type="entry name" value="Znf_LIM"/>
</dbReference>
<dbReference type="AlphaFoldDB" id="A0A6A5GQ53"/>
<dbReference type="CTD" id="9827471"/>
<feature type="region of interest" description="Disordered" evidence="6">
    <location>
        <begin position="776"/>
        <end position="795"/>
    </location>
</feature>
<dbReference type="RefSeq" id="XP_053584309.1">
    <property type="nucleotide sequence ID" value="XM_053729537.1"/>
</dbReference>
<dbReference type="PROSITE" id="PS50023">
    <property type="entry name" value="LIM_DOMAIN_2"/>
    <property type="match status" value="2"/>
</dbReference>
<sequence length="894" mass="100417">MTEEEDPYALSSSESEDEGPKKPIKIEGRSGDLKQLREALSDQTKSALFENKGTVKNEAREEELAALKQGNNELKKMKKDFETGAVHNIENEDEDAKIARLEERQKLTEIGQEKFSKFKTKFENIDSTMEEDLEQKLKRMQKEQIGGLGKDTLASAKERFEKGESDIIVEKTAVDIERSADLSKMKAAFQEVKQEEKKNCCICDKVVYPVEKVVANKNLYHVQCFKCCKCAKKLTPTNFNSHEGKLLCKVHMLEVFHPEVAKTMDPANTEEDEHAASDEEEFAVSSKPKQLQGVVKSGGGGVHDELAQLKSLKEKKGDFESSCKEVDNVEKKTQVDKDLLAAGKVKANAEKFISGAALENSDDESESADRDPNIIRGSKKAQKVELNFENVGDIKNKWKEGNVETAEAKEAAERKELEALKGGVSVKDRFKERDGNDEQVVERSWNKDELSTSAAAEARKSFMAGNAYDAANPVEKTVKDLDDLKFGQLKGFKDRFEKGEEGVEVQKTQVDLGEGVQLGSIKATFEKGAVDESEMTAEERAELKKREIEAEFQRYKLARKSAKAQEEAEGAGEGGAGNEKAYNPADVEVKMAGKAFEKFRQIDASGASPVLPNQKKSSEPSKWDKKDDKPTAEVINRRNVEDETPEQEDQDAFDVKNLMNKFKNIGESGNQKTQTSEHRAELEALKTAAKDFKAKFENSGEADADAAVVEAKRQQMEEEFEALKREREEAQKRLEEERMAEAAASQGNEARDEDVAIKAEHASKMTAKWEKIQQKEAKKAEKGKMPEKKAGNARFSLPPPDKCSLCTKNVYRAEQFQCFGLLYHVNCFRCVDCKQALRVEKAHRCQKSGDLYCRVHFKLMEENQNRKMMSAEENNNNEMDGQVENQEQEQVSDI</sequence>
<evidence type="ECO:0000313" key="8">
    <source>
        <dbReference type="EMBL" id="KAF1756512.1"/>
    </source>
</evidence>
<keyword evidence="5" id="KW-0175">Coiled coil</keyword>
<accession>A0A6A5GQ53</accession>
<dbReference type="PROSITE" id="PS00478">
    <property type="entry name" value="LIM_DOMAIN_1"/>
    <property type="match status" value="2"/>
</dbReference>
<keyword evidence="3 4" id="KW-0440">LIM domain</keyword>
<evidence type="ECO:0000256" key="4">
    <source>
        <dbReference type="PROSITE-ProRule" id="PRU00125"/>
    </source>
</evidence>
<feature type="compositionally biased region" description="Basic and acidic residues" evidence="6">
    <location>
        <begin position="616"/>
        <end position="641"/>
    </location>
</feature>
<dbReference type="CDD" id="cd09358">
    <property type="entry name" value="LIM_Mical_like"/>
    <property type="match status" value="1"/>
</dbReference>
<feature type="region of interest" description="Disordered" evidence="6">
    <location>
        <begin position="428"/>
        <end position="450"/>
    </location>
</feature>
<comment type="caution">
    <text evidence="8">The sequence shown here is derived from an EMBL/GenBank/DDBJ whole genome shotgun (WGS) entry which is preliminary data.</text>
</comment>
<proteinExistence type="predicted"/>
<feature type="domain" description="LIM zinc-binding" evidence="7">
    <location>
        <begin position="198"/>
        <end position="258"/>
    </location>
</feature>
<keyword evidence="1 4" id="KW-0479">Metal-binding</keyword>
<evidence type="ECO:0000256" key="5">
    <source>
        <dbReference type="SAM" id="Coils"/>
    </source>
</evidence>
<dbReference type="EMBL" id="WUAV01000004">
    <property type="protein sequence ID" value="KAF1756512.1"/>
    <property type="molecule type" value="Genomic_DNA"/>
</dbReference>
<dbReference type="GO" id="GO:0046872">
    <property type="term" value="F:metal ion binding"/>
    <property type="evidence" value="ECO:0007669"/>
    <property type="project" value="UniProtKB-KW"/>
</dbReference>
<feature type="region of interest" description="Disordered" evidence="6">
    <location>
        <begin position="358"/>
        <end position="379"/>
    </location>
</feature>
<dbReference type="PANTHER" id="PTHR24206">
    <property type="entry name" value="OS06G0237300 PROTEIN"/>
    <property type="match status" value="1"/>
</dbReference>
<evidence type="ECO:0000256" key="1">
    <source>
        <dbReference type="ARBA" id="ARBA00022723"/>
    </source>
</evidence>
<keyword evidence="2 4" id="KW-0862">Zinc</keyword>
<feature type="region of interest" description="Disordered" evidence="6">
    <location>
        <begin position="875"/>
        <end position="894"/>
    </location>
</feature>
<organism evidence="8 9">
    <name type="scientific">Caenorhabditis remanei</name>
    <name type="common">Caenorhabditis vulgaris</name>
    <dbReference type="NCBI Taxonomy" id="31234"/>
    <lineage>
        <taxon>Eukaryota</taxon>
        <taxon>Metazoa</taxon>
        <taxon>Ecdysozoa</taxon>
        <taxon>Nematoda</taxon>
        <taxon>Chromadorea</taxon>
        <taxon>Rhabditida</taxon>
        <taxon>Rhabditina</taxon>
        <taxon>Rhabditomorpha</taxon>
        <taxon>Rhabditoidea</taxon>
        <taxon>Rhabditidae</taxon>
        <taxon>Peloderinae</taxon>
        <taxon>Caenorhabditis</taxon>
    </lineage>
</organism>
<feature type="compositionally biased region" description="Basic and acidic residues" evidence="6">
    <location>
        <begin position="776"/>
        <end position="790"/>
    </location>
</feature>
<dbReference type="Gene3D" id="2.10.110.10">
    <property type="entry name" value="Cysteine Rich Protein"/>
    <property type="match status" value="2"/>
</dbReference>
<dbReference type="KEGG" id="crq:GCK72_012965"/>
<dbReference type="Proteomes" id="UP000483820">
    <property type="component" value="Chromosome IV"/>
</dbReference>
<evidence type="ECO:0000259" key="7">
    <source>
        <dbReference type="PROSITE" id="PS50023"/>
    </source>
</evidence>
<evidence type="ECO:0000256" key="2">
    <source>
        <dbReference type="ARBA" id="ARBA00022833"/>
    </source>
</evidence>
<evidence type="ECO:0000256" key="3">
    <source>
        <dbReference type="ARBA" id="ARBA00023038"/>
    </source>
</evidence>
<feature type="compositionally biased region" description="Acidic residues" evidence="6">
    <location>
        <begin position="642"/>
        <end position="652"/>
    </location>
</feature>
<dbReference type="SMART" id="SM00132">
    <property type="entry name" value="LIM"/>
    <property type="match status" value="2"/>
</dbReference>
<feature type="domain" description="LIM zinc-binding" evidence="7">
    <location>
        <begin position="801"/>
        <end position="863"/>
    </location>
</feature>
<feature type="region of interest" description="Disordered" evidence="6">
    <location>
        <begin position="559"/>
        <end position="584"/>
    </location>
</feature>
<dbReference type="GeneID" id="9827471"/>
<evidence type="ECO:0000313" key="9">
    <source>
        <dbReference type="Proteomes" id="UP000483820"/>
    </source>
</evidence>
<evidence type="ECO:0000256" key="6">
    <source>
        <dbReference type="SAM" id="MobiDB-lite"/>
    </source>
</evidence>
<feature type="compositionally biased region" description="Basic and acidic residues" evidence="6">
    <location>
        <begin position="18"/>
        <end position="32"/>
    </location>
</feature>
<feature type="region of interest" description="Disordered" evidence="6">
    <location>
        <begin position="603"/>
        <end position="654"/>
    </location>
</feature>
<name>A0A6A5GQ53_CAERE</name>
<dbReference type="SUPFAM" id="SSF57716">
    <property type="entry name" value="Glucocorticoid receptor-like (DNA-binding domain)"/>
    <property type="match status" value="2"/>
</dbReference>
<protein>
    <recommendedName>
        <fullName evidence="7">LIM zinc-binding domain-containing protein</fullName>
    </recommendedName>
</protein>
<gene>
    <name evidence="8" type="ORF">GCK72_012965</name>
</gene>
<feature type="coiled-coil region" evidence="5">
    <location>
        <begin position="706"/>
        <end position="745"/>
    </location>
</feature>
<feature type="region of interest" description="Disordered" evidence="6">
    <location>
        <begin position="1"/>
        <end position="32"/>
    </location>
</feature>
<reference evidence="8 9" key="1">
    <citation type="submission" date="2019-12" db="EMBL/GenBank/DDBJ databases">
        <title>Chromosome-level assembly of the Caenorhabditis remanei genome.</title>
        <authorList>
            <person name="Teterina A.A."/>
            <person name="Willis J.H."/>
            <person name="Phillips P.C."/>
        </authorList>
    </citation>
    <scope>NUCLEOTIDE SEQUENCE [LARGE SCALE GENOMIC DNA]</scope>
    <source>
        <strain evidence="8 9">PX506</strain>
        <tissue evidence="8">Whole organism</tissue>
    </source>
</reference>
<dbReference type="Pfam" id="PF00412">
    <property type="entry name" value="LIM"/>
    <property type="match status" value="2"/>
</dbReference>